<dbReference type="Proteomes" id="UP000002071">
    <property type="component" value="Chromosome"/>
</dbReference>
<dbReference type="SMART" id="SM00271">
    <property type="entry name" value="DnaJ"/>
    <property type="match status" value="1"/>
</dbReference>
<dbReference type="EMBL" id="CP001687">
    <property type="protein sequence ID" value="ACV11527.1"/>
    <property type="molecule type" value="Genomic_DNA"/>
</dbReference>
<name>C7NNC7_HALUD</name>
<protein>
    <submittedName>
        <fullName evidence="4">Heat shock protein DnaJ domain protein</fullName>
    </submittedName>
</protein>
<dbReference type="PANTHER" id="PTHR44240">
    <property type="entry name" value="DNAJ DOMAIN (PROKARYOTIC HEAT SHOCK PROTEIN)-RELATED"/>
    <property type="match status" value="1"/>
</dbReference>
<keyword evidence="2" id="KW-0472">Membrane</keyword>
<dbReference type="eggNOG" id="arCOG02848">
    <property type="taxonomic scope" value="Archaea"/>
</dbReference>
<evidence type="ECO:0000256" key="2">
    <source>
        <dbReference type="SAM" id="Phobius"/>
    </source>
</evidence>
<dbReference type="SUPFAM" id="SSF46565">
    <property type="entry name" value="Chaperone J-domain"/>
    <property type="match status" value="1"/>
</dbReference>
<feature type="domain" description="J" evidence="3">
    <location>
        <begin position="125"/>
        <end position="176"/>
    </location>
</feature>
<evidence type="ECO:0000313" key="5">
    <source>
        <dbReference type="Proteomes" id="UP000002071"/>
    </source>
</evidence>
<sequence length="176" mass="19525">MQRSRFIIALAVAFGAMTVALAIAGALYNLAILAPAGLFGAVTYLLWMHGTGRLAARVYRRVEQQAATNGGPSGPSGAAETRRQESTGRTRRSRRTGSRRTTDRRRGTSATRPDRSEPEEMSRREASRVLDVEMGADQETIKRAYRERVKDVHPDAADGDTQAFKRVRTAYERLEE</sequence>
<dbReference type="RefSeq" id="WP_015789101.1">
    <property type="nucleotide sequence ID" value="NC_013158.1"/>
</dbReference>
<organism evidence="4 5">
    <name type="scientific">Halorhabdus utahensis (strain DSM 12940 / JCM 11049 / AX-2)</name>
    <dbReference type="NCBI Taxonomy" id="519442"/>
    <lineage>
        <taxon>Archaea</taxon>
        <taxon>Methanobacteriati</taxon>
        <taxon>Methanobacteriota</taxon>
        <taxon>Stenosarchaea group</taxon>
        <taxon>Halobacteria</taxon>
        <taxon>Halobacteriales</taxon>
        <taxon>Haloarculaceae</taxon>
        <taxon>Halorhabdus</taxon>
    </lineage>
</organism>
<keyword evidence="4" id="KW-0346">Stress response</keyword>
<evidence type="ECO:0000259" key="3">
    <source>
        <dbReference type="PROSITE" id="PS50076"/>
    </source>
</evidence>
<evidence type="ECO:0000313" key="4">
    <source>
        <dbReference type="EMBL" id="ACV11527.1"/>
    </source>
</evidence>
<dbReference type="KEGG" id="hut:Huta_1351"/>
<dbReference type="OrthoDB" id="10608at2157"/>
<dbReference type="HOGENOM" id="CLU_123159_0_0_2"/>
<dbReference type="Pfam" id="PF00226">
    <property type="entry name" value="DnaJ"/>
    <property type="match status" value="1"/>
</dbReference>
<feature type="region of interest" description="Disordered" evidence="1">
    <location>
        <begin position="65"/>
        <end position="138"/>
    </location>
</feature>
<keyword evidence="2" id="KW-0812">Transmembrane</keyword>
<reference evidence="4 5" key="1">
    <citation type="journal article" date="2009" name="Stand. Genomic Sci.">
        <title>Complete genome sequence of Halorhabdus utahensis type strain (AX-2).</title>
        <authorList>
            <person name="Anderson I."/>
            <person name="Tindall B.J."/>
            <person name="Pomrenke H."/>
            <person name="Goker M."/>
            <person name="Lapidus A."/>
            <person name="Nolan M."/>
            <person name="Copeland A."/>
            <person name="Glavina Del Rio T."/>
            <person name="Chen F."/>
            <person name="Tice H."/>
            <person name="Cheng J.F."/>
            <person name="Lucas S."/>
            <person name="Chertkov O."/>
            <person name="Bruce D."/>
            <person name="Brettin T."/>
            <person name="Detter J.C."/>
            <person name="Han C."/>
            <person name="Goodwin L."/>
            <person name="Land M."/>
            <person name="Hauser L."/>
            <person name="Chang Y.J."/>
            <person name="Jeffries C.D."/>
            <person name="Pitluck S."/>
            <person name="Pati A."/>
            <person name="Mavromatis K."/>
            <person name="Ivanova N."/>
            <person name="Ovchinnikova G."/>
            <person name="Chen A."/>
            <person name="Palaniappan K."/>
            <person name="Chain P."/>
            <person name="Rohde M."/>
            <person name="Bristow J."/>
            <person name="Eisen J.A."/>
            <person name="Markowitz V."/>
            <person name="Hugenholtz P."/>
            <person name="Kyrpides N.C."/>
            <person name="Klenk H.P."/>
        </authorList>
    </citation>
    <scope>NUCLEOTIDE SEQUENCE [LARGE SCALE GENOMIC DNA]</scope>
    <source>
        <strain evidence="5">DSM 12940 / JCM 11049 / AX-2</strain>
    </source>
</reference>
<keyword evidence="5" id="KW-1185">Reference proteome</keyword>
<proteinExistence type="predicted"/>
<dbReference type="PROSITE" id="PS50076">
    <property type="entry name" value="DNAJ_2"/>
    <property type="match status" value="1"/>
</dbReference>
<feature type="compositionally biased region" description="Basic residues" evidence="1">
    <location>
        <begin position="89"/>
        <end position="98"/>
    </location>
</feature>
<feature type="transmembrane region" description="Helical" evidence="2">
    <location>
        <begin position="32"/>
        <end position="50"/>
    </location>
</feature>
<dbReference type="InterPro" id="IPR001623">
    <property type="entry name" value="DnaJ_domain"/>
</dbReference>
<dbReference type="InterPro" id="IPR052276">
    <property type="entry name" value="Diphthamide-biosynth_chaperone"/>
</dbReference>
<dbReference type="InterPro" id="IPR036869">
    <property type="entry name" value="J_dom_sf"/>
</dbReference>
<accession>C7NNC7</accession>
<dbReference type="GeneID" id="8383628"/>
<evidence type="ECO:0000256" key="1">
    <source>
        <dbReference type="SAM" id="MobiDB-lite"/>
    </source>
</evidence>
<dbReference type="Gene3D" id="1.10.287.110">
    <property type="entry name" value="DnaJ domain"/>
    <property type="match status" value="1"/>
</dbReference>
<gene>
    <name evidence="4" type="ordered locus">Huta_1351</name>
</gene>
<feature type="compositionally biased region" description="Basic and acidic residues" evidence="1">
    <location>
        <begin position="100"/>
        <end position="131"/>
    </location>
</feature>
<keyword evidence="2" id="KW-1133">Transmembrane helix</keyword>
<dbReference type="AlphaFoldDB" id="C7NNC7"/>
<dbReference type="CDD" id="cd06257">
    <property type="entry name" value="DnaJ"/>
    <property type="match status" value="1"/>
</dbReference>
<dbReference type="PANTHER" id="PTHR44240:SF10">
    <property type="entry name" value="J DOMAIN-CONTAINING PROTEIN"/>
    <property type="match status" value="1"/>
</dbReference>